<dbReference type="PATRIC" id="fig|698760.3.peg.6634"/>
<evidence type="ECO:0000256" key="1">
    <source>
        <dbReference type="SAM" id="MobiDB-lite"/>
    </source>
</evidence>
<gene>
    <name evidence="2" type="ORF">STRTUCAR8_06690</name>
</gene>
<organism evidence="2 3">
    <name type="scientific">Streptomyces turgidiscabies (strain Car8)</name>
    <dbReference type="NCBI Taxonomy" id="698760"/>
    <lineage>
        <taxon>Bacteria</taxon>
        <taxon>Bacillati</taxon>
        <taxon>Actinomycetota</taxon>
        <taxon>Actinomycetes</taxon>
        <taxon>Kitasatosporales</taxon>
        <taxon>Streptomycetaceae</taxon>
        <taxon>Streptomyces</taxon>
    </lineage>
</organism>
<comment type="caution">
    <text evidence="2">The sequence shown here is derived from an EMBL/GenBank/DDBJ whole genome shotgun (WGS) entry which is preliminary data.</text>
</comment>
<evidence type="ECO:0000313" key="3">
    <source>
        <dbReference type="Proteomes" id="UP000010931"/>
    </source>
</evidence>
<accession>L7F1M5</accession>
<sequence>MTTLRTNLTTPPPRLPVRDRAAARQRAWGGVSPMLARLATERATGVLVRERGSLYLADGQVVHAESPAVPGLDVLLTARGTLDADGWRDAVGAAGELHRVGRFLVESGRIGAGALEVCHLGALFDAAYFALSPSGTPGHFRYGDTHWLGPVRPVPVAAVEHETLRRRALLHRIWPDPAPDSAPLLLSGSPAAPTVTARQHAVLALVNGVRTAADIALALARPTFHALVDIRRLAAAGVIAPDATPAPTPADPALAAPPPSESSAPPAPPGTLPPSFADPNITLLKRLRDALEAL</sequence>
<proteinExistence type="predicted"/>
<dbReference type="Proteomes" id="UP000010931">
    <property type="component" value="Unassembled WGS sequence"/>
</dbReference>
<reference evidence="2 3" key="1">
    <citation type="journal article" date="2011" name="Plasmid">
        <title>Streptomyces turgidiscabies Car8 contains a modular pathogenicity island that shares virulence genes with other actinobacterial plant pathogens.</title>
        <authorList>
            <person name="Huguet-Tapia J.C."/>
            <person name="Badger J.H."/>
            <person name="Loria R."/>
            <person name="Pettis G.S."/>
        </authorList>
    </citation>
    <scope>NUCLEOTIDE SEQUENCE [LARGE SCALE GENOMIC DNA]</scope>
    <source>
        <strain evidence="2 3">Car8</strain>
    </source>
</reference>
<dbReference type="RefSeq" id="WP_006380486.1">
    <property type="nucleotide sequence ID" value="NZ_AEJB01000450.1"/>
</dbReference>
<protein>
    <submittedName>
        <fullName evidence="2">Uncharacterized protein</fullName>
    </submittedName>
</protein>
<dbReference type="AlphaFoldDB" id="L7F1M5"/>
<dbReference type="GeneID" id="97400772"/>
<feature type="region of interest" description="Disordered" evidence="1">
    <location>
        <begin position="244"/>
        <end position="279"/>
    </location>
</feature>
<name>L7F1M5_STRT8</name>
<dbReference type="STRING" id="85558.T45_08592"/>
<evidence type="ECO:0000313" key="2">
    <source>
        <dbReference type="EMBL" id="ELP64500.1"/>
    </source>
</evidence>
<dbReference type="EMBL" id="AEJB01000450">
    <property type="protein sequence ID" value="ELP64500.1"/>
    <property type="molecule type" value="Genomic_DNA"/>
</dbReference>
<feature type="compositionally biased region" description="Pro residues" evidence="1">
    <location>
        <begin position="244"/>
        <end position="272"/>
    </location>
</feature>
<keyword evidence="3" id="KW-1185">Reference proteome</keyword>